<sequence>MLSEVLLEEFEVLESIYPTELSKSSERDIQIDVEADEVEEGLASLKLTLDVHYTDHYPDALPELSLVPLEGDVEQGELDDLLEGLIKVGEENLGMAMTFTLVSHLREQLTSLVQSRDARQKFEENEKERLVLEEEERRTRGTPVSVESFKAWKAKFDKEQADRKSKEEEERLKGFTAKEREEYKRMNTRLSGRQLFERNRNLDEETLLEEGTVSVDIMTATKHQMCKIILYCSVEACLISVINCSMSFSRGAPYKKYQCRYFDELGRPLTPCKQGDRCRFVHPEDPQWPGVKCYPYVHKNSSSQPSWAEHDRQSSRRFSSPPGSRGGPLVPQGDLFRRCKVEEEDISLSHVATESNGKQDMASNRHRVASSHRDGQPFDTSERGKVTEQIHNRGLSTTINGNTLNKDNHHNNSASILATDSKRPQTIVTLPTFPAVSEEEAKGRAERFVSMFRDVAMVSSQIIQDTVLLDQEERKLQTFNEISSTLAKISASSAASVAGPIADILLAHAQSKERLDENFRLLGAAWEKVFNSLMVEFSMGLENRLQAALASVKNEAEIVMNGIRVESNSLKRRSDRASMSPEPDRQRRRSRDHRTNEEHNGSYRRSRSSTRDRKRRKLAPSSRSCSPDPGLDPKGEAHSSRNSIVRVSLDDILNQMKMKIDQQTNSLQQLSKENEELKSKLQSPPQGPKSQRTEPGSGPATSSASGKKNFAHTYESETRVNPLLSYIKYSLPSFEYLTL</sequence>
<feature type="region of interest" description="Disordered" evidence="3">
    <location>
        <begin position="303"/>
        <end position="333"/>
    </location>
</feature>
<dbReference type="STRING" id="5353.A0A1Q3E5G0"/>
<dbReference type="InterPro" id="IPR000571">
    <property type="entry name" value="Znf_CCCH"/>
</dbReference>
<dbReference type="SMART" id="SM00591">
    <property type="entry name" value="RWD"/>
    <property type="match status" value="1"/>
</dbReference>
<feature type="region of interest" description="Disordered" evidence="3">
    <location>
        <begin position="672"/>
        <end position="715"/>
    </location>
</feature>
<feature type="compositionally biased region" description="Low complexity" evidence="3">
    <location>
        <begin position="695"/>
        <end position="706"/>
    </location>
</feature>
<dbReference type="PROSITE" id="PS50103">
    <property type="entry name" value="ZF_C3H1"/>
    <property type="match status" value="1"/>
</dbReference>
<dbReference type="InterPro" id="IPR006575">
    <property type="entry name" value="RWD_dom"/>
</dbReference>
<dbReference type="AlphaFoldDB" id="A0A1Q3E5G0"/>
<feature type="compositionally biased region" description="Polar residues" evidence="3">
    <location>
        <begin position="394"/>
        <end position="420"/>
    </location>
</feature>
<evidence type="ECO:0000256" key="3">
    <source>
        <dbReference type="SAM" id="MobiDB-lite"/>
    </source>
</evidence>
<organism evidence="6 7">
    <name type="scientific">Lentinula edodes</name>
    <name type="common">Shiitake mushroom</name>
    <name type="synonym">Lentinus edodes</name>
    <dbReference type="NCBI Taxonomy" id="5353"/>
    <lineage>
        <taxon>Eukaryota</taxon>
        <taxon>Fungi</taxon>
        <taxon>Dikarya</taxon>
        <taxon>Basidiomycota</taxon>
        <taxon>Agaricomycotina</taxon>
        <taxon>Agaricomycetes</taxon>
        <taxon>Agaricomycetidae</taxon>
        <taxon>Agaricales</taxon>
        <taxon>Marasmiineae</taxon>
        <taxon>Omphalotaceae</taxon>
        <taxon>Lentinula</taxon>
    </lineage>
</organism>
<feature type="domain" description="C3H1-type" evidence="4">
    <location>
        <begin position="253"/>
        <end position="285"/>
    </location>
</feature>
<feature type="compositionally biased region" description="Basic and acidic residues" evidence="3">
    <location>
        <begin position="371"/>
        <end position="391"/>
    </location>
</feature>
<feature type="region of interest" description="Disordered" evidence="3">
    <location>
        <begin position="348"/>
        <end position="420"/>
    </location>
</feature>
<feature type="compositionally biased region" description="Polar residues" evidence="3">
    <location>
        <begin position="350"/>
        <end position="362"/>
    </location>
</feature>
<dbReference type="Pfam" id="PF05773">
    <property type="entry name" value="RWD"/>
    <property type="match status" value="1"/>
</dbReference>
<comment type="caution">
    <text evidence="6">The sequence shown here is derived from an EMBL/GenBank/DDBJ whole genome shotgun (WGS) entry which is preliminary data.</text>
</comment>
<dbReference type="InterPro" id="IPR040213">
    <property type="entry name" value="GIR2-like"/>
</dbReference>
<feature type="zinc finger region" description="C3H1-type" evidence="1">
    <location>
        <begin position="253"/>
        <end position="285"/>
    </location>
</feature>
<evidence type="ECO:0000313" key="6">
    <source>
        <dbReference type="EMBL" id="GAW02401.1"/>
    </source>
</evidence>
<dbReference type="Proteomes" id="UP000188533">
    <property type="component" value="Unassembled WGS sequence"/>
</dbReference>
<reference evidence="6 7" key="1">
    <citation type="submission" date="2016-08" db="EMBL/GenBank/DDBJ databases">
        <authorList>
            <consortium name="Lentinula edodes genome sequencing consortium"/>
            <person name="Sakamoto Y."/>
            <person name="Nakade K."/>
            <person name="Sato S."/>
            <person name="Yoshida Y."/>
            <person name="Miyazaki K."/>
            <person name="Natsume S."/>
            <person name="Konno N."/>
        </authorList>
    </citation>
    <scope>NUCLEOTIDE SEQUENCE [LARGE SCALE GENOMIC DNA]</scope>
    <source>
        <strain evidence="6 7">NBRC 111202</strain>
    </source>
</reference>
<keyword evidence="2" id="KW-0175">Coiled coil</keyword>
<keyword evidence="1" id="KW-0863">Zinc-finger</keyword>
<dbReference type="GO" id="GO:0008270">
    <property type="term" value="F:zinc ion binding"/>
    <property type="evidence" value="ECO:0007669"/>
    <property type="project" value="UniProtKB-KW"/>
</dbReference>
<gene>
    <name evidence="6" type="ORF">LENED_004055</name>
</gene>
<dbReference type="SUPFAM" id="SSF54495">
    <property type="entry name" value="UBC-like"/>
    <property type="match status" value="1"/>
</dbReference>
<keyword evidence="7" id="KW-1185">Reference proteome</keyword>
<evidence type="ECO:0000259" key="4">
    <source>
        <dbReference type="PROSITE" id="PS50103"/>
    </source>
</evidence>
<feature type="coiled-coil region" evidence="2">
    <location>
        <begin position="115"/>
        <end position="178"/>
    </location>
</feature>
<dbReference type="PROSITE" id="PS50908">
    <property type="entry name" value="RWD"/>
    <property type="match status" value="1"/>
</dbReference>
<dbReference type="EMBL" id="BDGU01000093">
    <property type="protein sequence ID" value="GAW02401.1"/>
    <property type="molecule type" value="Genomic_DNA"/>
</dbReference>
<protein>
    <submittedName>
        <fullName evidence="6">RWD-domain-containing protein</fullName>
    </submittedName>
</protein>
<evidence type="ECO:0000313" key="7">
    <source>
        <dbReference type="Proteomes" id="UP000188533"/>
    </source>
</evidence>
<proteinExistence type="predicted"/>
<dbReference type="Gene3D" id="3.10.110.10">
    <property type="entry name" value="Ubiquitin Conjugating Enzyme"/>
    <property type="match status" value="1"/>
</dbReference>
<feature type="region of interest" description="Disordered" evidence="3">
    <location>
        <begin position="569"/>
        <end position="643"/>
    </location>
</feature>
<accession>A0A1Q3E5G0</accession>
<dbReference type="PANTHER" id="PTHR12292">
    <property type="entry name" value="RWD DOMAIN-CONTAINING PROTEIN"/>
    <property type="match status" value="1"/>
</dbReference>
<evidence type="ECO:0000259" key="5">
    <source>
        <dbReference type="PROSITE" id="PS50908"/>
    </source>
</evidence>
<name>A0A1Q3E5G0_LENED</name>
<keyword evidence="1" id="KW-0862">Zinc</keyword>
<evidence type="ECO:0000256" key="1">
    <source>
        <dbReference type="PROSITE-ProRule" id="PRU00723"/>
    </source>
</evidence>
<evidence type="ECO:0000256" key="2">
    <source>
        <dbReference type="SAM" id="Coils"/>
    </source>
</evidence>
<feature type="compositionally biased region" description="Basic residues" evidence="3">
    <location>
        <begin position="602"/>
        <end position="618"/>
    </location>
</feature>
<feature type="compositionally biased region" description="Polar residues" evidence="3">
    <location>
        <begin position="680"/>
        <end position="694"/>
    </location>
</feature>
<dbReference type="InterPro" id="IPR016135">
    <property type="entry name" value="UBQ-conjugating_enzyme/RWD"/>
</dbReference>
<reference evidence="6 7" key="2">
    <citation type="submission" date="2017-02" db="EMBL/GenBank/DDBJ databases">
        <title>A genome survey and senescence transcriptome analysis in Lentinula edodes.</title>
        <authorList>
            <person name="Sakamoto Y."/>
            <person name="Nakade K."/>
            <person name="Sato S."/>
            <person name="Yoshida Y."/>
            <person name="Miyazaki K."/>
            <person name="Natsume S."/>
            <person name="Konno N."/>
        </authorList>
    </citation>
    <scope>NUCLEOTIDE SEQUENCE [LARGE SCALE GENOMIC DNA]</scope>
    <source>
        <strain evidence="6 7">NBRC 111202</strain>
    </source>
</reference>
<keyword evidence="1" id="KW-0479">Metal-binding</keyword>
<feature type="domain" description="RWD" evidence="5">
    <location>
        <begin position="8"/>
        <end position="112"/>
    </location>
</feature>